<feature type="region of interest" description="Disordered" evidence="1">
    <location>
        <begin position="1"/>
        <end position="21"/>
    </location>
</feature>
<evidence type="ECO:0000313" key="3">
    <source>
        <dbReference type="Proteomes" id="UP000004030"/>
    </source>
</evidence>
<dbReference type="Proteomes" id="UP000004030">
    <property type="component" value="Unassembled WGS sequence"/>
</dbReference>
<evidence type="ECO:0000256" key="1">
    <source>
        <dbReference type="SAM" id="MobiDB-lite"/>
    </source>
</evidence>
<gene>
    <name evidence="2" type="ORF">NSU_2782</name>
</gene>
<dbReference type="AlphaFoldDB" id="G6EEL1"/>
<dbReference type="PROSITE" id="PS51257">
    <property type="entry name" value="PROKAR_LIPOPROTEIN"/>
    <property type="match status" value="1"/>
</dbReference>
<dbReference type="EMBL" id="AGFM01000040">
    <property type="protein sequence ID" value="EHJ60256.1"/>
    <property type="molecule type" value="Genomic_DNA"/>
</dbReference>
<name>G6EEL1_9SPHN</name>
<protein>
    <submittedName>
        <fullName evidence="2">Uncharacterized protein</fullName>
    </submittedName>
</protein>
<proteinExistence type="predicted"/>
<reference evidence="2 3" key="1">
    <citation type="journal article" date="2012" name="J. Bacteriol.">
        <title>Genome sequence of benzo(a)pyrene-degrading bacterium Novosphingobium pentaromativorans US6-1.</title>
        <authorList>
            <person name="Luo Y.R."/>
            <person name="Kang S.G."/>
            <person name="Kim S.J."/>
            <person name="Kim M.R."/>
            <person name="Li N."/>
            <person name="Lee J.H."/>
            <person name="Kwon K.K."/>
        </authorList>
    </citation>
    <scope>NUCLEOTIDE SEQUENCE [LARGE SCALE GENOMIC DNA]</scope>
    <source>
        <strain evidence="2 3">US6-1</strain>
    </source>
</reference>
<sequence length="41" mass="4164">MPGRAQSGSIRKPQSDHSPVAQIVSIGASCVLDPGSGKSWA</sequence>
<keyword evidence="3" id="KW-1185">Reference proteome</keyword>
<accession>G6EEL1</accession>
<dbReference type="PATRIC" id="fig|1088721.3.peg.2747"/>
<comment type="caution">
    <text evidence="2">The sequence shown here is derived from an EMBL/GenBank/DDBJ whole genome shotgun (WGS) entry which is preliminary data.</text>
</comment>
<evidence type="ECO:0000313" key="2">
    <source>
        <dbReference type="EMBL" id="EHJ60256.1"/>
    </source>
</evidence>
<organism evidence="2 3">
    <name type="scientific">Novosphingobium pentaromativorans US6-1</name>
    <dbReference type="NCBI Taxonomy" id="1088721"/>
    <lineage>
        <taxon>Bacteria</taxon>
        <taxon>Pseudomonadati</taxon>
        <taxon>Pseudomonadota</taxon>
        <taxon>Alphaproteobacteria</taxon>
        <taxon>Sphingomonadales</taxon>
        <taxon>Sphingomonadaceae</taxon>
        <taxon>Novosphingobium</taxon>
    </lineage>
</organism>